<dbReference type="Proteomes" id="UP000664169">
    <property type="component" value="Unassembled WGS sequence"/>
</dbReference>
<dbReference type="AlphaFoldDB" id="A0A8H3EDU7"/>
<name>A0A8H3EDU7_9LECA</name>
<proteinExistence type="predicted"/>
<feature type="compositionally biased region" description="Low complexity" evidence="1">
    <location>
        <begin position="550"/>
        <end position="562"/>
    </location>
</feature>
<evidence type="ECO:0000313" key="3">
    <source>
        <dbReference type="Proteomes" id="UP000664169"/>
    </source>
</evidence>
<feature type="compositionally biased region" description="Polar residues" evidence="1">
    <location>
        <begin position="593"/>
        <end position="602"/>
    </location>
</feature>
<protein>
    <submittedName>
        <fullName evidence="2">Uncharacterized protein</fullName>
    </submittedName>
</protein>
<feature type="compositionally biased region" description="Low complexity" evidence="1">
    <location>
        <begin position="579"/>
        <end position="591"/>
    </location>
</feature>
<comment type="caution">
    <text evidence="2">The sequence shown here is derived from an EMBL/GenBank/DDBJ whole genome shotgun (WGS) entry which is preliminary data.</text>
</comment>
<accession>A0A8H3EDU7</accession>
<feature type="region of interest" description="Disordered" evidence="1">
    <location>
        <begin position="549"/>
        <end position="614"/>
    </location>
</feature>
<evidence type="ECO:0000313" key="2">
    <source>
        <dbReference type="EMBL" id="CAF9903333.1"/>
    </source>
</evidence>
<feature type="compositionally biased region" description="Polar residues" evidence="1">
    <location>
        <begin position="648"/>
        <end position="673"/>
    </location>
</feature>
<feature type="region of interest" description="Disordered" evidence="1">
    <location>
        <begin position="644"/>
        <end position="682"/>
    </location>
</feature>
<sequence length="682" mass="76855">MAARSFNPPSHLFPYLGVTGQNASRQPQMLSYGKCHAEYMQESQLNVRYLPHETAGIEEEPGVLANPSSLEPRPCSSFIEFQISLDQIRHRAVFDHLNGTPDFFLQVADASGQVFYELELLRKGMRWSEFMVSVMSDGIRQGRGNTKDKPHRVRSTKVWVRPTGVKFGIDMMLGRDPCEWFREENVDQTIPTCLAETARVSIQCMLLSLEFLRICAIFNLPRSYMDLGLYAVRKELNFWNLELLLTYVVGGMPIEWDKDPSFGTTFEPMIPKVIAIAKTGVTDTYQVHFAGTSLLSTIGAFFDRNVPPLDNIATPSLASADLGAIMLDPNGHHGSIWSLLDASSLTPVPSEVKNHKRQLATFRIAAAVQLVTNPSPSIWQDHILPMILVSLPYGMLKFILYNMTNTSLIKRYELTRQVCVWRVERSVRWLQQYGTVTGRCILWKRLHWIYDPMRAPKESALPNRYRWIEVPFLLQRSDAQGRIIHIFDFKRYWYGWQEYNEGDELEARLRDIEQRDDFFANRLRNRVLYPGVASTGTVQGQHTVMRGEWQPAGQPAGQPAAGGEERRRGRGRPRGSGRGRASAQAARLGAGSPSISASQHHVNNPPVLLSQHHANNPPVLLSQQLQIANPIPTRPLPPPINLPGWIANSHQYTTPNTAPNQSTVNQPPSSHPSTDGGAVRQL</sequence>
<gene>
    <name evidence="2" type="ORF">GOMPHAMPRED_000195</name>
</gene>
<dbReference type="EMBL" id="CAJPDQ010000001">
    <property type="protein sequence ID" value="CAF9903333.1"/>
    <property type="molecule type" value="Genomic_DNA"/>
</dbReference>
<feature type="compositionally biased region" description="Basic residues" evidence="1">
    <location>
        <begin position="568"/>
        <end position="577"/>
    </location>
</feature>
<organism evidence="2 3">
    <name type="scientific">Gomphillus americanus</name>
    <dbReference type="NCBI Taxonomy" id="1940652"/>
    <lineage>
        <taxon>Eukaryota</taxon>
        <taxon>Fungi</taxon>
        <taxon>Dikarya</taxon>
        <taxon>Ascomycota</taxon>
        <taxon>Pezizomycotina</taxon>
        <taxon>Lecanoromycetes</taxon>
        <taxon>OSLEUM clade</taxon>
        <taxon>Ostropomycetidae</taxon>
        <taxon>Ostropales</taxon>
        <taxon>Graphidaceae</taxon>
        <taxon>Gomphilloideae</taxon>
        <taxon>Gomphillus</taxon>
    </lineage>
</organism>
<reference evidence="2" key="1">
    <citation type="submission" date="2021-03" db="EMBL/GenBank/DDBJ databases">
        <authorList>
            <person name="Tagirdzhanova G."/>
        </authorList>
    </citation>
    <scope>NUCLEOTIDE SEQUENCE</scope>
</reference>
<evidence type="ECO:0000256" key="1">
    <source>
        <dbReference type="SAM" id="MobiDB-lite"/>
    </source>
</evidence>
<keyword evidence="3" id="KW-1185">Reference proteome</keyword>